<gene>
    <name evidence="2" type="ORF">KC19_7G113900</name>
</gene>
<reference evidence="2" key="1">
    <citation type="submission" date="2020-06" db="EMBL/GenBank/DDBJ databases">
        <title>WGS assembly of Ceratodon purpureus strain R40.</title>
        <authorList>
            <person name="Carey S.B."/>
            <person name="Jenkins J."/>
            <person name="Shu S."/>
            <person name="Lovell J.T."/>
            <person name="Sreedasyam A."/>
            <person name="Maumus F."/>
            <person name="Tiley G.P."/>
            <person name="Fernandez-Pozo N."/>
            <person name="Barry K."/>
            <person name="Chen C."/>
            <person name="Wang M."/>
            <person name="Lipzen A."/>
            <person name="Daum C."/>
            <person name="Saski C.A."/>
            <person name="Payton A.C."/>
            <person name="Mcbreen J.C."/>
            <person name="Conrad R.E."/>
            <person name="Kollar L.M."/>
            <person name="Olsson S."/>
            <person name="Huttunen S."/>
            <person name="Landis J.B."/>
            <person name="Wickett N.J."/>
            <person name="Johnson M.G."/>
            <person name="Rensing S.A."/>
            <person name="Grimwood J."/>
            <person name="Schmutz J."/>
            <person name="Mcdaniel S.F."/>
        </authorList>
    </citation>
    <scope>NUCLEOTIDE SEQUENCE</scope>
    <source>
        <strain evidence="2">R40</strain>
    </source>
</reference>
<dbReference type="Proteomes" id="UP000822688">
    <property type="component" value="Chromosome 7"/>
</dbReference>
<evidence type="ECO:0000313" key="3">
    <source>
        <dbReference type="Proteomes" id="UP000822688"/>
    </source>
</evidence>
<comment type="caution">
    <text evidence="2">The sequence shown here is derived from an EMBL/GenBank/DDBJ whole genome shotgun (WGS) entry which is preliminary data.</text>
</comment>
<feature type="compositionally biased region" description="Polar residues" evidence="1">
    <location>
        <begin position="22"/>
        <end position="32"/>
    </location>
</feature>
<accession>A0A8T0H553</accession>
<organism evidence="2 3">
    <name type="scientific">Ceratodon purpureus</name>
    <name type="common">Fire moss</name>
    <name type="synonym">Dicranum purpureum</name>
    <dbReference type="NCBI Taxonomy" id="3225"/>
    <lineage>
        <taxon>Eukaryota</taxon>
        <taxon>Viridiplantae</taxon>
        <taxon>Streptophyta</taxon>
        <taxon>Embryophyta</taxon>
        <taxon>Bryophyta</taxon>
        <taxon>Bryophytina</taxon>
        <taxon>Bryopsida</taxon>
        <taxon>Dicranidae</taxon>
        <taxon>Pseudoditrichales</taxon>
        <taxon>Ditrichaceae</taxon>
        <taxon>Ceratodon</taxon>
    </lineage>
</organism>
<evidence type="ECO:0000313" key="2">
    <source>
        <dbReference type="EMBL" id="KAG0567141.1"/>
    </source>
</evidence>
<evidence type="ECO:0000256" key="1">
    <source>
        <dbReference type="SAM" id="MobiDB-lite"/>
    </source>
</evidence>
<dbReference type="AlphaFoldDB" id="A0A8T0H553"/>
<feature type="region of interest" description="Disordered" evidence="1">
    <location>
        <begin position="16"/>
        <end position="62"/>
    </location>
</feature>
<protein>
    <submittedName>
        <fullName evidence="2">Uncharacterized protein</fullName>
    </submittedName>
</protein>
<proteinExistence type="predicted"/>
<name>A0A8T0H553_CERPU</name>
<feature type="compositionally biased region" description="Low complexity" evidence="1">
    <location>
        <begin position="40"/>
        <end position="53"/>
    </location>
</feature>
<dbReference type="EMBL" id="CM026428">
    <property type="protein sequence ID" value="KAG0567141.1"/>
    <property type="molecule type" value="Genomic_DNA"/>
</dbReference>
<sequence>MGKNCKTEACQFSHPERRGTLSYPSTPGTNCLSERGSRGGSESPRRSFSPSRGFSDRDEACPDDEGANPLDFDFCGSIKDVTEPRMPLTQKRRLVPYYGIYRDKESLVEEMELLLNAFQDQKYHFRSHKMHHEAVEALNSKLEGQIEYLETSGLEAARSGTLTKLKAKLKGAKFRIMETQMTCAANSAEMRRLNMNAQVMKSQVSSFGDLSCPKTRDLSTVCYSSCLQAFLIEAKLENPYDLVAEIISECIRFLRTCL</sequence>
<keyword evidence="3" id="KW-1185">Reference proteome</keyword>